<organism evidence="2 3">
    <name type="scientific">Anaerotignum lactatifermentans DSM 14214</name>
    <dbReference type="NCBI Taxonomy" id="1121323"/>
    <lineage>
        <taxon>Bacteria</taxon>
        <taxon>Bacillati</taxon>
        <taxon>Bacillota</taxon>
        <taxon>Clostridia</taxon>
        <taxon>Lachnospirales</taxon>
        <taxon>Anaerotignaceae</taxon>
        <taxon>Anaerotignum</taxon>
    </lineage>
</organism>
<proteinExistence type="predicted"/>
<dbReference type="RefSeq" id="WP_072852273.1">
    <property type="nucleotide sequence ID" value="NZ_FRAH01000050.1"/>
</dbReference>
<feature type="chain" id="PRO_5013314308" evidence="1">
    <location>
        <begin position="25"/>
        <end position="86"/>
    </location>
</feature>
<name>A0A1M6VZU6_9FIRM</name>
<keyword evidence="3" id="KW-1185">Reference proteome</keyword>
<evidence type="ECO:0000256" key="1">
    <source>
        <dbReference type="SAM" id="SignalP"/>
    </source>
</evidence>
<dbReference type="EMBL" id="FRAH01000050">
    <property type="protein sequence ID" value="SHK86987.1"/>
    <property type="molecule type" value="Genomic_DNA"/>
</dbReference>
<feature type="signal peptide" evidence="1">
    <location>
        <begin position="1"/>
        <end position="24"/>
    </location>
</feature>
<evidence type="ECO:0000313" key="2">
    <source>
        <dbReference type="EMBL" id="SHK86987.1"/>
    </source>
</evidence>
<keyword evidence="1" id="KW-0732">Signal</keyword>
<sequence>MKKMVIGMLVAVGVLSMGTVSVYAAEPAFLNSRNFVDVDRNGICDNYEIGGNGQWFVDMNGDGVCDNRSSAGFYKGCMGRRMGHNW</sequence>
<evidence type="ECO:0000313" key="3">
    <source>
        <dbReference type="Proteomes" id="UP000183975"/>
    </source>
</evidence>
<dbReference type="AlphaFoldDB" id="A0A1M6VZU6"/>
<protein>
    <submittedName>
        <fullName evidence="2">Uncharacterized protein</fullName>
    </submittedName>
</protein>
<dbReference type="Proteomes" id="UP000183975">
    <property type="component" value="Unassembled WGS sequence"/>
</dbReference>
<reference evidence="2 3" key="1">
    <citation type="submission" date="2016-11" db="EMBL/GenBank/DDBJ databases">
        <authorList>
            <person name="Jaros S."/>
            <person name="Januszkiewicz K."/>
            <person name="Wedrychowicz H."/>
        </authorList>
    </citation>
    <scope>NUCLEOTIDE SEQUENCE [LARGE SCALE GENOMIC DNA]</scope>
    <source>
        <strain evidence="2 3">DSM 14214</strain>
    </source>
</reference>
<accession>A0A1M6VZU6</accession>
<gene>
    <name evidence="2" type="ORF">SAMN02745138_02489</name>
</gene>
<dbReference type="OrthoDB" id="2068526at2"/>